<dbReference type="InterPro" id="IPR032708">
    <property type="entry name" value="McjB_C"/>
</dbReference>
<dbReference type="InterPro" id="IPR053521">
    <property type="entry name" value="McjB-like"/>
</dbReference>
<evidence type="ECO:0000313" key="3">
    <source>
        <dbReference type="Proteomes" id="UP000430692"/>
    </source>
</evidence>
<name>A0A6I4VYY4_9BACL</name>
<reference evidence="2 3" key="1">
    <citation type="submission" date="2019-12" db="EMBL/GenBank/DDBJ databases">
        <title>Whole-genome analyses of novel actinobacteria.</title>
        <authorList>
            <person name="Sahin N."/>
            <person name="Saygin H."/>
        </authorList>
    </citation>
    <scope>NUCLEOTIDE SEQUENCE [LARGE SCALE GENOMIC DNA]</scope>
    <source>
        <strain evidence="2 3">KC615</strain>
    </source>
</reference>
<dbReference type="NCBIfam" id="NF033537">
    <property type="entry name" value="lasso_biosyn_B2"/>
    <property type="match status" value="1"/>
</dbReference>
<sequence length="141" mass="16692">MGKFCSFLLSYWYLIYFYIEVRRKGLPAVVNIMKGKGQRKKRRWISEPFIVSGYQLACKMHFLNVECLERSLALYQLLSINSYESRFCIGIRYKPFLSHAWVESKIKTIDESDNRNKFHVFLTLPVEGVEDVEYRLSSNSI</sequence>
<keyword evidence="3" id="KW-1185">Reference proteome</keyword>
<evidence type="ECO:0000259" key="1">
    <source>
        <dbReference type="Pfam" id="PF13471"/>
    </source>
</evidence>
<proteinExistence type="predicted"/>
<dbReference type="EMBL" id="WUUL01000010">
    <property type="protein sequence ID" value="MXQ54956.1"/>
    <property type="molecule type" value="Genomic_DNA"/>
</dbReference>
<dbReference type="RefSeq" id="WP_160802308.1">
    <property type="nucleotide sequence ID" value="NZ_WUUL01000010.1"/>
</dbReference>
<accession>A0A6I4VYY4</accession>
<organism evidence="2 3">
    <name type="scientific">Shimazuella alba</name>
    <dbReference type="NCBI Taxonomy" id="2690964"/>
    <lineage>
        <taxon>Bacteria</taxon>
        <taxon>Bacillati</taxon>
        <taxon>Bacillota</taxon>
        <taxon>Bacilli</taxon>
        <taxon>Bacillales</taxon>
        <taxon>Thermoactinomycetaceae</taxon>
        <taxon>Shimazuella</taxon>
    </lineage>
</organism>
<protein>
    <submittedName>
        <fullName evidence="2">Lasso peptide biosynthesis B2 protein</fullName>
    </submittedName>
</protein>
<dbReference type="Pfam" id="PF13471">
    <property type="entry name" value="Transglut_core3"/>
    <property type="match status" value="1"/>
</dbReference>
<feature type="domain" description="Microcin J25-processing protein McjB C-terminal" evidence="1">
    <location>
        <begin position="56"/>
        <end position="122"/>
    </location>
</feature>
<comment type="caution">
    <text evidence="2">The sequence shown here is derived from an EMBL/GenBank/DDBJ whole genome shotgun (WGS) entry which is preliminary data.</text>
</comment>
<dbReference type="Proteomes" id="UP000430692">
    <property type="component" value="Unassembled WGS sequence"/>
</dbReference>
<dbReference type="AlphaFoldDB" id="A0A6I4VYY4"/>
<gene>
    <name evidence="2" type="ORF">GSM42_14765</name>
</gene>
<evidence type="ECO:0000313" key="2">
    <source>
        <dbReference type="EMBL" id="MXQ54956.1"/>
    </source>
</evidence>